<gene>
    <name evidence="10" type="ORF">PHPALM_572</name>
</gene>
<dbReference type="AlphaFoldDB" id="A0A2P4YUH5"/>
<evidence type="ECO:0000313" key="11">
    <source>
        <dbReference type="Proteomes" id="UP000237271"/>
    </source>
</evidence>
<feature type="transmembrane region" description="Helical" evidence="8">
    <location>
        <begin position="92"/>
        <end position="111"/>
    </location>
</feature>
<keyword evidence="7" id="KW-0407">Ion channel</keyword>
<dbReference type="SUPFAM" id="SSF81324">
    <property type="entry name" value="Voltage-gated potassium channels"/>
    <property type="match status" value="1"/>
</dbReference>
<accession>A0A2P4YUH5</accession>
<evidence type="ECO:0000256" key="8">
    <source>
        <dbReference type="SAM" id="Phobius"/>
    </source>
</evidence>
<keyword evidence="3 8" id="KW-0812">Transmembrane</keyword>
<feature type="non-terminal residue" evidence="10">
    <location>
        <position position="1"/>
    </location>
</feature>
<evidence type="ECO:0000256" key="6">
    <source>
        <dbReference type="ARBA" id="ARBA00023136"/>
    </source>
</evidence>
<comment type="caution">
    <text evidence="10">The sequence shown here is derived from an EMBL/GenBank/DDBJ whole genome shotgun (WGS) entry which is preliminary data.</text>
</comment>
<dbReference type="InterPro" id="IPR013099">
    <property type="entry name" value="K_chnl_dom"/>
</dbReference>
<evidence type="ECO:0000256" key="5">
    <source>
        <dbReference type="ARBA" id="ARBA00023065"/>
    </source>
</evidence>
<keyword evidence="11" id="KW-1185">Reference proteome</keyword>
<evidence type="ECO:0000256" key="4">
    <source>
        <dbReference type="ARBA" id="ARBA00022989"/>
    </source>
</evidence>
<dbReference type="Pfam" id="PF07885">
    <property type="entry name" value="Ion_trans_2"/>
    <property type="match status" value="1"/>
</dbReference>
<evidence type="ECO:0000256" key="2">
    <source>
        <dbReference type="ARBA" id="ARBA00022448"/>
    </source>
</evidence>
<dbReference type="PANTHER" id="PTHR11537">
    <property type="entry name" value="VOLTAGE-GATED POTASSIUM CHANNEL"/>
    <property type="match status" value="1"/>
</dbReference>
<dbReference type="GO" id="GO:0001508">
    <property type="term" value="P:action potential"/>
    <property type="evidence" value="ECO:0007669"/>
    <property type="project" value="TreeGrafter"/>
</dbReference>
<dbReference type="GO" id="GO:0008076">
    <property type="term" value="C:voltage-gated potassium channel complex"/>
    <property type="evidence" value="ECO:0007669"/>
    <property type="project" value="InterPro"/>
</dbReference>
<comment type="subcellular location">
    <subcellularLocation>
        <location evidence="1">Membrane</location>
        <topology evidence="1">Multi-pass membrane protein</topology>
    </subcellularLocation>
</comment>
<proteinExistence type="predicted"/>
<dbReference type="GO" id="GO:0005249">
    <property type="term" value="F:voltage-gated potassium channel activity"/>
    <property type="evidence" value="ECO:0007669"/>
    <property type="project" value="InterPro"/>
</dbReference>
<dbReference type="Gene3D" id="1.10.287.70">
    <property type="match status" value="1"/>
</dbReference>
<keyword evidence="2" id="KW-0813">Transport</keyword>
<reference evidence="10 11" key="1">
    <citation type="journal article" date="2017" name="Genome Biol. Evol.">
        <title>Phytophthora megakarya and P. palmivora, closely related causal agents of cacao black pod rot, underwent increases in genome sizes and gene numbers by different mechanisms.</title>
        <authorList>
            <person name="Ali S.S."/>
            <person name="Shao J."/>
            <person name="Lary D.J."/>
            <person name="Kronmiller B."/>
            <person name="Shen D."/>
            <person name="Strem M.D."/>
            <person name="Amoako-Attah I."/>
            <person name="Akrofi A.Y."/>
            <person name="Begoude B.A."/>
            <person name="Ten Hoopen G.M."/>
            <person name="Coulibaly K."/>
            <person name="Kebe B.I."/>
            <person name="Melnick R.L."/>
            <person name="Guiltinan M.J."/>
            <person name="Tyler B.M."/>
            <person name="Meinhardt L.W."/>
            <person name="Bailey B.A."/>
        </authorList>
    </citation>
    <scope>NUCLEOTIDE SEQUENCE [LARGE SCALE GENOMIC DNA]</scope>
    <source>
        <strain evidence="11">sbr112.9</strain>
    </source>
</reference>
<evidence type="ECO:0000259" key="9">
    <source>
        <dbReference type="Pfam" id="PF07885"/>
    </source>
</evidence>
<feature type="domain" description="Potassium channel" evidence="9">
    <location>
        <begin position="158"/>
        <end position="209"/>
    </location>
</feature>
<sequence length="234" mass="26246">NDETLERIEAHTMKYASSITCDRFYKLSQAILQVDLALQYIVSPTNAADTPKTLETVIQVTKRRSDEASQALDGIMTVIKLHSRVCAEAHELLSRLFFLFLGCVVSAAVFFELERGTECFVGHTCLWWHKNVLTPEMSEGLPTGKRILVQNTLLTIITDMLHSTWFSLVSFTTVGYGDLHPRTSLGKLVDIVGMIFSSCYTAMPLTLVGGQFYICYEVHSQEKRLQRVGTALLC</sequence>
<evidence type="ECO:0000256" key="7">
    <source>
        <dbReference type="ARBA" id="ARBA00023303"/>
    </source>
</evidence>
<feature type="transmembrane region" description="Helical" evidence="8">
    <location>
        <begin position="191"/>
        <end position="216"/>
    </location>
</feature>
<dbReference type="EMBL" id="NCKW01000078">
    <property type="protein sequence ID" value="POM81451.1"/>
    <property type="molecule type" value="Genomic_DNA"/>
</dbReference>
<dbReference type="Proteomes" id="UP000237271">
    <property type="component" value="Unassembled WGS sequence"/>
</dbReference>
<dbReference type="PANTHER" id="PTHR11537:SF254">
    <property type="entry name" value="POTASSIUM VOLTAGE-GATED CHANNEL PROTEIN SHAB"/>
    <property type="match status" value="1"/>
</dbReference>
<evidence type="ECO:0000256" key="3">
    <source>
        <dbReference type="ARBA" id="ARBA00022692"/>
    </source>
</evidence>
<evidence type="ECO:0000313" key="10">
    <source>
        <dbReference type="EMBL" id="POM81451.1"/>
    </source>
</evidence>
<evidence type="ECO:0000256" key="1">
    <source>
        <dbReference type="ARBA" id="ARBA00004141"/>
    </source>
</evidence>
<protein>
    <submittedName>
        <fullName evidence="10">Voltage-gated Ion Channel (VIC) Superfamily</fullName>
    </submittedName>
</protein>
<keyword evidence="4 8" id="KW-1133">Transmembrane helix</keyword>
<keyword evidence="5" id="KW-0406">Ion transport</keyword>
<organism evidence="10 11">
    <name type="scientific">Phytophthora palmivora</name>
    <dbReference type="NCBI Taxonomy" id="4796"/>
    <lineage>
        <taxon>Eukaryota</taxon>
        <taxon>Sar</taxon>
        <taxon>Stramenopiles</taxon>
        <taxon>Oomycota</taxon>
        <taxon>Peronosporomycetes</taxon>
        <taxon>Peronosporales</taxon>
        <taxon>Peronosporaceae</taxon>
        <taxon>Phytophthora</taxon>
    </lineage>
</organism>
<dbReference type="OrthoDB" id="69996at2759"/>
<keyword evidence="6 8" id="KW-0472">Membrane</keyword>
<name>A0A2P4YUH5_9STRA</name>
<dbReference type="InterPro" id="IPR028325">
    <property type="entry name" value="VG_K_chnl"/>
</dbReference>